<reference evidence="3 4" key="2">
    <citation type="submission" date="2014-03" db="EMBL/GenBank/DDBJ databases">
        <title>Draft Genome Sequences of Four Burkholderia Strains.</title>
        <authorList>
            <person name="Liu X.Y."/>
            <person name="Li C.X."/>
            <person name="Xu J.H."/>
        </authorList>
    </citation>
    <scope>NUCLEOTIDE SEQUENCE [LARGE SCALE GENOMIC DNA]</scope>
    <source>
        <strain evidence="3 4">R27</strain>
    </source>
</reference>
<dbReference type="Proteomes" id="UP000597138">
    <property type="component" value="Unassembled WGS sequence"/>
</dbReference>
<dbReference type="EMBL" id="BMEG01000004">
    <property type="protein sequence ID" value="GGD71798.1"/>
    <property type="molecule type" value="Genomic_DNA"/>
</dbReference>
<evidence type="ECO:0000313" key="5">
    <source>
        <dbReference type="Proteomes" id="UP000597138"/>
    </source>
</evidence>
<reference evidence="5" key="3">
    <citation type="journal article" date="2019" name="Int. J. Syst. Evol. Microbiol.">
        <title>The Global Catalogue of Microorganisms (GCM) 10K type strain sequencing project: providing services to taxonomists for standard genome sequencing and annotation.</title>
        <authorList>
            <consortium name="The Broad Institute Genomics Platform"/>
            <consortium name="The Broad Institute Genome Sequencing Center for Infectious Disease"/>
            <person name="Wu L."/>
            <person name="Ma J."/>
        </authorList>
    </citation>
    <scope>NUCLEOTIDE SEQUENCE [LARGE SCALE GENOMIC DNA]</scope>
    <source>
        <strain evidence="5">CGMCC 1.11013</strain>
    </source>
</reference>
<dbReference type="STRING" id="1071679.BG57_07985"/>
<comment type="caution">
    <text evidence="3">The sequence shown here is derived from an EMBL/GenBank/DDBJ whole genome shotgun (WGS) entry which is preliminary data.</text>
</comment>
<feature type="region of interest" description="Disordered" evidence="1">
    <location>
        <begin position="208"/>
        <end position="234"/>
    </location>
</feature>
<dbReference type="EMBL" id="JFHE01000016">
    <property type="protein sequence ID" value="KDR33461.1"/>
    <property type="molecule type" value="Genomic_DNA"/>
</dbReference>
<dbReference type="eggNOG" id="COG3913">
    <property type="taxonomic scope" value="Bacteria"/>
</dbReference>
<dbReference type="InterPro" id="IPR017748">
    <property type="entry name" value="TagF"/>
</dbReference>
<reference evidence="2" key="1">
    <citation type="journal article" date="2014" name="Int. J. Syst. Evol. Microbiol.">
        <title>Complete genome of a new Firmicutes species belonging to the dominant human colonic microbiota ('Ruminococcus bicirculans') reveals two chromosomes and a selective capacity to utilize plant glucans.</title>
        <authorList>
            <consortium name="NISC Comparative Sequencing Program"/>
            <person name="Wegmann U."/>
            <person name="Louis P."/>
            <person name="Goesmann A."/>
            <person name="Henrissat B."/>
            <person name="Duncan S.H."/>
            <person name="Flint H.J."/>
        </authorList>
    </citation>
    <scope>NUCLEOTIDE SEQUENCE</scope>
    <source>
        <strain evidence="2">CGMCC 1.11013</strain>
    </source>
</reference>
<evidence type="ECO:0000256" key="1">
    <source>
        <dbReference type="SAM" id="MobiDB-lite"/>
    </source>
</evidence>
<evidence type="ECO:0000313" key="4">
    <source>
        <dbReference type="Proteomes" id="UP000027439"/>
    </source>
</evidence>
<protein>
    <submittedName>
        <fullName evidence="2">Type VI secretion-associated protein</fullName>
    </submittedName>
</protein>
<dbReference type="Gene3D" id="3.40.1730.10">
    <property type="entry name" value="pa0076 domain"/>
    <property type="match status" value="1"/>
</dbReference>
<dbReference type="Proteomes" id="UP000027439">
    <property type="component" value="Unassembled WGS sequence"/>
</dbReference>
<evidence type="ECO:0000313" key="2">
    <source>
        <dbReference type="EMBL" id="GGD71798.1"/>
    </source>
</evidence>
<reference evidence="2" key="4">
    <citation type="submission" date="2024-05" db="EMBL/GenBank/DDBJ databases">
        <authorList>
            <person name="Sun Q."/>
            <person name="Zhou Y."/>
        </authorList>
    </citation>
    <scope>NUCLEOTIDE SEQUENCE</scope>
    <source>
        <strain evidence="2">CGMCC 1.11013</strain>
    </source>
</reference>
<proteinExistence type="predicted"/>
<sequence>MSDDPAHALADESPAIPGWYGKLPSLGDFAARRLSDAFVAPWDAWLAQRVAETQLALGADWLASYLTCPVWRFFAMPGAIAPALTQCWTGVVMASVDRVGRHFPLTIAASLPCPPARDGEIVALWEWLSAIEGVALAALDFDHSIERLDAQLAALPAPAPAPPCDNARAAVFSEPWIVQSAATLPDALARTFAPIWQTELYGMSMWTSAQSAPDEAEQTEAAAEPQEAAPPATPRPFTIWPVYGLPDTALFTTLLRERPS</sequence>
<dbReference type="OrthoDB" id="9801841at2"/>
<dbReference type="Pfam" id="PF09867">
    <property type="entry name" value="TagF_N"/>
    <property type="match status" value="1"/>
</dbReference>
<name>A0A069P853_9BURK</name>
<dbReference type="NCBIfam" id="TIGR03373">
    <property type="entry name" value="VI_minor_4"/>
    <property type="match status" value="1"/>
</dbReference>
<evidence type="ECO:0000313" key="3">
    <source>
        <dbReference type="EMBL" id="KDR33461.1"/>
    </source>
</evidence>
<gene>
    <name evidence="3" type="ORF">BG57_07985</name>
    <name evidence="2" type="ORF">GCM10010985_27870</name>
</gene>
<dbReference type="AlphaFoldDB" id="A0A069P853"/>
<feature type="compositionally biased region" description="Low complexity" evidence="1">
    <location>
        <begin position="219"/>
        <end position="230"/>
    </location>
</feature>
<organism evidence="3 4">
    <name type="scientific">Caballeronia grimmiae</name>
    <dbReference type="NCBI Taxonomy" id="1071679"/>
    <lineage>
        <taxon>Bacteria</taxon>
        <taxon>Pseudomonadati</taxon>
        <taxon>Pseudomonadota</taxon>
        <taxon>Betaproteobacteria</taxon>
        <taxon>Burkholderiales</taxon>
        <taxon>Burkholderiaceae</taxon>
        <taxon>Caballeronia</taxon>
    </lineage>
</organism>
<accession>A0A069P853</accession>
<dbReference type="InterPro" id="IPR038225">
    <property type="entry name" value="TagF_sf"/>
</dbReference>
<keyword evidence="5" id="KW-1185">Reference proteome</keyword>
<dbReference type="RefSeq" id="WP_052005874.1">
    <property type="nucleotide sequence ID" value="NZ_BMEG01000004.1"/>
</dbReference>